<evidence type="ECO:0000313" key="3">
    <source>
        <dbReference type="Proteomes" id="UP000001631"/>
    </source>
</evidence>
<dbReference type="HOGENOM" id="CLU_1250352_0_0_1"/>
<dbReference type="EMBL" id="GG663368">
    <property type="protein sequence ID" value="EEH06842.1"/>
    <property type="molecule type" value="Genomic_DNA"/>
</dbReference>
<gene>
    <name evidence="2" type="ORF">HCBG_05062</name>
</gene>
<dbReference type="GeneID" id="69038078"/>
<protein>
    <submittedName>
        <fullName evidence="2">Uncharacterized protein</fullName>
    </submittedName>
</protein>
<feature type="compositionally biased region" description="Polar residues" evidence="1">
    <location>
        <begin position="137"/>
        <end position="147"/>
    </location>
</feature>
<evidence type="ECO:0000313" key="2">
    <source>
        <dbReference type="EMBL" id="EEH06842.1"/>
    </source>
</evidence>
<keyword evidence="3" id="KW-1185">Reference proteome</keyword>
<organism evidence="2 3">
    <name type="scientific">Ajellomyces capsulatus (strain G186AR / H82 / ATCC MYA-2454 / RMSCC 2432)</name>
    <name type="common">Darling's disease fungus</name>
    <name type="synonym">Histoplasma capsulatum</name>
    <dbReference type="NCBI Taxonomy" id="447093"/>
    <lineage>
        <taxon>Eukaryota</taxon>
        <taxon>Fungi</taxon>
        <taxon>Dikarya</taxon>
        <taxon>Ascomycota</taxon>
        <taxon>Pezizomycotina</taxon>
        <taxon>Eurotiomycetes</taxon>
        <taxon>Eurotiomycetidae</taxon>
        <taxon>Onygenales</taxon>
        <taxon>Ajellomycetaceae</taxon>
        <taxon>Histoplasma</taxon>
    </lineage>
</organism>
<dbReference type="VEuPathDB" id="FungiDB:I7I50_04768"/>
<name>C0NPI2_AJECG</name>
<accession>C0NPI2</accession>
<feature type="region of interest" description="Disordered" evidence="1">
    <location>
        <begin position="128"/>
        <end position="155"/>
    </location>
</feature>
<proteinExistence type="predicted"/>
<dbReference type="RefSeq" id="XP_045287323.1">
    <property type="nucleotide sequence ID" value="XM_045432111.1"/>
</dbReference>
<dbReference type="AlphaFoldDB" id="C0NPI2"/>
<sequence>MPIGGVLLVSDRARRSGNGKLQNYIGHRTWTMDAKLPNLLGGMAQPGYIDFDEASQQQSKPRIYTQHAHPSKEVWNKQESLRTLQRLEFVMEISYQNSHQLWIIPTLAKKDFERRSKIILQLPFESHPRHHLHNRQHQPPQSHTKQGASYPHRPITRSPCQSTPIFVLPSNLPLRQTQLTGCPRGVDTRDWSSGPPTQSPCQNIDILPQSPFVCLRILISM</sequence>
<dbReference type="Proteomes" id="UP000001631">
    <property type="component" value="Unassembled WGS sequence"/>
</dbReference>
<dbReference type="InParanoid" id="C0NPI2"/>
<evidence type="ECO:0000256" key="1">
    <source>
        <dbReference type="SAM" id="MobiDB-lite"/>
    </source>
</evidence>
<reference evidence="2" key="1">
    <citation type="submission" date="2009-02" db="EMBL/GenBank/DDBJ databases">
        <title>The Genome Sequence of Ajellomyces capsulatus strain G186AR.</title>
        <authorList>
            <consortium name="The Broad Institute Genome Sequencing Platform"/>
            <person name="Champion M."/>
            <person name="Cuomo C."/>
            <person name="Ma L.-J."/>
            <person name="Henn M.R."/>
            <person name="Sil A."/>
            <person name="Goldman B."/>
            <person name="Young S.K."/>
            <person name="Kodira C.D."/>
            <person name="Zeng Q."/>
            <person name="Koehrsen M."/>
            <person name="Alvarado L."/>
            <person name="Berlin A."/>
            <person name="Borenstein D."/>
            <person name="Chen Z."/>
            <person name="Engels R."/>
            <person name="Freedman E."/>
            <person name="Gellesch M."/>
            <person name="Goldberg J."/>
            <person name="Griggs A."/>
            <person name="Gujja S."/>
            <person name="Heiman D."/>
            <person name="Hepburn T."/>
            <person name="Howarth C."/>
            <person name="Jen D."/>
            <person name="Larson L."/>
            <person name="Lewis B."/>
            <person name="Mehta T."/>
            <person name="Park D."/>
            <person name="Pearson M."/>
            <person name="Roberts A."/>
            <person name="Saif S."/>
            <person name="Shea T."/>
            <person name="Shenoy N."/>
            <person name="Sisk P."/>
            <person name="Stolte C."/>
            <person name="Sykes S."/>
            <person name="Walk T."/>
            <person name="White J."/>
            <person name="Yandava C."/>
            <person name="Klein B."/>
            <person name="McEwen J.G."/>
            <person name="Puccia R."/>
            <person name="Goldman G.H."/>
            <person name="Felipe M.S."/>
            <person name="Nino-Vega G."/>
            <person name="San-Blas G."/>
            <person name="Taylor J."/>
            <person name="Mendoza L."/>
            <person name="Galagan J."/>
            <person name="Nusbaum C."/>
            <person name="Birren B."/>
        </authorList>
    </citation>
    <scope>NUCLEOTIDE SEQUENCE</scope>
    <source>
        <strain evidence="2">G186AR</strain>
    </source>
</reference>